<evidence type="ECO:0000313" key="14">
    <source>
        <dbReference type="WBParaSite" id="HNAJ_0000449501-mRNA-1"/>
    </source>
</evidence>
<dbReference type="GO" id="GO:0005658">
    <property type="term" value="C:alpha DNA polymerase:primase complex"/>
    <property type="evidence" value="ECO:0007669"/>
    <property type="project" value="UniProtKB-ARBA"/>
</dbReference>
<comment type="cofactor">
    <cofactor evidence="1">
        <name>[4Fe-4S] cluster</name>
        <dbReference type="ChEBI" id="CHEBI:49883"/>
    </cofactor>
</comment>
<dbReference type="SUPFAM" id="SSF140914">
    <property type="entry name" value="PriB N-terminal domain-like"/>
    <property type="match status" value="1"/>
</dbReference>
<reference evidence="14" key="1">
    <citation type="submission" date="2017-02" db="UniProtKB">
        <authorList>
            <consortium name="WormBaseParasite"/>
        </authorList>
    </citation>
    <scope>IDENTIFICATION</scope>
</reference>
<sequence>MDFAKPISSRNLTPRIQFYNEPPVHTIELEHLEQLAIERLKILKCIESVGQDFIRGSKEYDGKLSAELCKIGPIAKSFTLTSNQPKNLAEDIHNDVTSHFILQIAYCRSETMRRWFIQQELDLFRYRFNLERAASGHSMDTINEFLRMNNLHFARIDSDESLLLREQLISGTNIYGVSGDYANFYKVHFTEVLDLVRRRQVFLKAGFAYVPDAELVSLVVTRFRASLSRNLSRLGLALVPRLADEGARLLPLLSGLSKRYLGNDDYSTKKPVFGAVSSVQVGDLARTPGLFPPCMSHLHEALAANHHLRHWGRMQYGLFLKVSVQIRSAFMAFSRESGCLWMKHSNSGATLSLPRLIQTNFRSSMLIVFVTIMVKKVISFSQPATGEFHGCPFRHLDPELLHQRLSIGGKIPSDQVEVIVKRSKDKQYQLACREFFKAMHPDLSVEDASTVAINHPNQYYELAQKAIKGIPLTSNAETVSSQRSRVKVRAVKVPLNDSQMTSQSTGFEDTSIDDEISKIDSTLLEYAGSNLDF</sequence>
<dbReference type="GO" id="GO:0046872">
    <property type="term" value="F:metal ion binding"/>
    <property type="evidence" value="ECO:0007669"/>
    <property type="project" value="UniProtKB-KW"/>
</dbReference>
<dbReference type="Gene3D" id="1.20.930.80">
    <property type="match status" value="1"/>
</dbReference>
<dbReference type="InterPro" id="IPR007238">
    <property type="entry name" value="DNA_primase_lsu_euk/arc"/>
</dbReference>
<dbReference type="Proteomes" id="UP000278807">
    <property type="component" value="Unassembled WGS sequence"/>
</dbReference>
<dbReference type="Pfam" id="PF04104">
    <property type="entry name" value="DNA_primase_lrg"/>
    <property type="match status" value="1"/>
</dbReference>
<dbReference type="CDD" id="cd07322">
    <property type="entry name" value="PriL_PriS_Eukaryotic"/>
    <property type="match status" value="1"/>
</dbReference>
<keyword evidence="7" id="KW-0479">Metal-binding</keyword>
<dbReference type="Pfam" id="PF26466">
    <property type="entry name" value="DNA_primase_lrg_N"/>
    <property type="match status" value="1"/>
</dbReference>
<feature type="domain" description="DNA primase large subunit C-terminal" evidence="11">
    <location>
        <begin position="289"/>
        <end position="460"/>
    </location>
</feature>
<name>A0A0R3TBQ6_RODNA</name>
<evidence type="ECO:0000256" key="1">
    <source>
        <dbReference type="ARBA" id="ARBA00001966"/>
    </source>
</evidence>
<keyword evidence="13" id="KW-1185">Reference proteome</keyword>
<dbReference type="STRING" id="102285.A0A0R3TBQ6"/>
<evidence type="ECO:0000256" key="7">
    <source>
        <dbReference type="ARBA" id="ARBA00022723"/>
    </source>
</evidence>
<dbReference type="GO" id="GO:0006269">
    <property type="term" value="P:DNA replication, synthesis of primer"/>
    <property type="evidence" value="ECO:0007669"/>
    <property type="project" value="UniProtKB-KW"/>
</dbReference>
<evidence type="ECO:0000259" key="11">
    <source>
        <dbReference type="Pfam" id="PF04104"/>
    </source>
</evidence>
<dbReference type="InterPro" id="IPR058560">
    <property type="entry name" value="DNA_primase_C"/>
</dbReference>
<accession>A0A0R3TBQ6</accession>
<evidence type="ECO:0000256" key="5">
    <source>
        <dbReference type="ARBA" id="ARBA00022515"/>
    </source>
</evidence>
<keyword evidence="8" id="KW-0408">Iron</keyword>
<evidence type="ECO:0000256" key="3">
    <source>
        <dbReference type="ARBA" id="ARBA00019038"/>
    </source>
</evidence>
<gene>
    <name evidence="12" type="ORF">HNAJ_LOCUS4493</name>
</gene>
<keyword evidence="6" id="KW-0235">DNA replication</keyword>
<dbReference type="AlphaFoldDB" id="A0A0R3TBQ6"/>
<evidence type="ECO:0000256" key="6">
    <source>
        <dbReference type="ARBA" id="ARBA00022705"/>
    </source>
</evidence>
<dbReference type="GO" id="GO:0006270">
    <property type="term" value="P:DNA replication initiation"/>
    <property type="evidence" value="ECO:0007669"/>
    <property type="project" value="TreeGrafter"/>
</dbReference>
<comment type="similarity">
    <text evidence="2">Belongs to the eukaryotic-type primase large subunit family.</text>
</comment>
<evidence type="ECO:0000256" key="2">
    <source>
        <dbReference type="ARBA" id="ARBA00010564"/>
    </source>
</evidence>
<evidence type="ECO:0000256" key="4">
    <source>
        <dbReference type="ARBA" id="ARBA00022485"/>
    </source>
</evidence>
<evidence type="ECO:0000256" key="8">
    <source>
        <dbReference type="ARBA" id="ARBA00023004"/>
    </source>
</evidence>
<keyword evidence="5" id="KW-0639">Primosome</keyword>
<protein>
    <recommendedName>
        <fullName evidence="3">DNA primase large subunit</fullName>
    </recommendedName>
</protein>
<reference evidence="12 13" key="2">
    <citation type="submission" date="2018-11" db="EMBL/GenBank/DDBJ databases">
        <authorList>
            <consortium name="Pathogen Informatics"/>
        </authorList>
    </citation>
    <scope>NUCLEOTIDE SEQUENCE [LARGE SCALE GENOMIC DNA]</scope>
</reference>
<evidence type="ECO:0000256" key="10">
    <source>
        <dbReference type="ARBA" id="ARBA00023125"/>
    </source>
</evidence>
<dbReference type="PANTHER" id="PTHR10537:SF3">
    <property type="entry name" value="DNA PRIMASE LARGE SUBUNIT"/>
    <property type="match status" value="1"/>
</dbReference>
<evidence type="ECO:0000313" key="12">
    <source>
        <dbReference type="EMBL" id="VDO00353.1"/>
    </source>
</evidence>
<evidence type="ECO:0000256" key="9">
    <source>
        <dbReference type="ARBA" id="ARBA00023014"/>
    </source>
</evidence>
<organism evidence="14">
    <name type="scientific">Rodentolepis nana</name>
    <name type="common">Dwarf tapeworm</name>
    <name type="synonym">Hymenolepis nana</name>
    <dbReference type="NCBI Taxonomy" id="102285"/>
    <lineage>
        <taxon>Eukaryota</taxon>
        <taxon>Metazoa</taxon>
        <taxon>Spiralia</taxon>
        <taxon>Lophotrochozoa</taxon>
        <taxon>Platyhelminthes</taxon>
        <taxon>Cestoda</taxon>
        <taxon>Eucestoda</taxon>
        <taxon>Cyclophyllidea</taxon>
        <taxon>Hymenolepididae</taxon>
        <taxon>Rodentolepis</taxon>
    </lineage>
</organism>
<dbReference type="PANTHER" id="PTHR10537">
    <property type="entry name" value="DNA PRIMASE LARGE SUBUNIT"/>
    <property type="match status" value="1"/>
</dbReference>
<dbReference type="InterPro" id="IPR016558">
    <property type="entry name" value="DNA_primase_lsu_euk"/>
</dbReference>
<dbReference type="OrthoDB" id="421393at2759"/>
<evidence type="ECO:0000313" key="13">
    <source>
        <dbReference type="Proteomes" id="UP000278807"/>
    </source>
</evidence>
<dbReference type="GO" id="GO:0051539">
    <property type="term" value="F:4 iron, 4 sulfur cluster binding"/>
    <property type="evidence" value="ECO:0007669"/>
    <property type="project" value="UniProtKB-KW"/>
</dbReference>
<keyword evidence="10" id="KW-0238">DNA-binding</keyword>
<keyword evidence="9" id="KW-0411">Iron-sulfur</keyword>
<dbReference type="EMBL" id="UZAE01003197">
    <property type="protein sequence ID" value="VDO00353.1"/>
    <property type="molecule type" value="Genomic_DNA"/>
</dbReference>
<proteinExistence type="inferred from homology"/>
<dbReference type="WBParaSite" id="HNAJ_0000449501-mRNA-1">
    <property type="protein sequence ID" value="HNAJ_0000449501-mRNA-1"/>
    <property type="gene ID" value="HNAJ_0000449501"/>
</dbReference>
<dbReference type="GO" id="GO:0003677">
    <property type="term" value="F:DNA binding"/>
    <property type="evidence" value="ECO:0007669"/>
    <property type="project" value="UniProtKB-KW"/>
</dbReference>
<keyword evidence="4" id="KW-0004">4Fe-4S</keyword>